<dbReference type="FunFam" id="3.30.160.60:FF:000805">
    <property type="entry name" value="RE1-silencing transcription factor B"/>
    <property type="match status" value="1"/>
</dbReference>
<dbReference type="FunFam" id="3.30.160.60:FF:000952">
    <property type="entry name" value="RE1-silencing transcription factor B"/>
    <property type="match status" value="1"/>
</dbReference>
<proteinExistence type="predicted"/>
<name>A0A8J1KHL0_XENLA</name>
<dbReference type="OrthoDB" id="427030at2759"/>
<comment type="subcellular location">
    <subcellularLocation>
        <location evidence="2">Cytoplasm</location>
    </subcellularLocation>
    <subcellularLocation>
        <location evidence="1">Nucleus</location>
    </subcellularLocation>
</comment>
<evidence type="ECO:0000256" key="8">
    <source>
        <dbReference type="ARBA" id="ARBA00022833"/>
    </source>
</evidence>
<dbReference type="Pfam" id="PF24540">
    <property type="entry name" value="zf-C2H2_REST"/>
    <property type="match status" value="1"/>
</dbReference>
<keyword evidence="8" id="KW-0862">Zinc</keyword>
<evidence type="ECO:0000256" key="6">
    <source>
        <dbReference type="ARBA" id="ARBA00022737"/>
    </source>
</evidence>
<dbReference type="InterPro" id="IPR057281">
    <property type="entry name" value="Zfn-C2H2_REST"/>
</dbReference>
<organism evidence="16 18">
    <name type="scientific">Xenopus laevis</name>
    <name type="common">African clawed frog</name>
    <dbReference type="NCBI Taxonomy" id="8355"/>
    <lineage>
        <taxon>Eukaryota</taxon>
        <taxon>Metazoa</taxon>
        <taxon>Chordata</taxon>
        <taxon>Craniata</taxon>
        <taxon>Vertebrata</taxon>
        <taxon>Euteleostomi</taxon>
        <taxon>Amphibia</taxon>
        <taxon>Batrachia</taxon>
        <taxon>Anura</taxon>
        <taxon>Pipoidea</taxon>
        <taxon>Pipidae</taxon>
        <taxon>Xenopodinae</taxon>
        <taxon>Xenopus</taxon>
        <taxon>Xenopus</taxon>
    </lineage>
</organism>
<feature type="region of interest" description="Disordered" evidence="14">
    <location>
        <begin position="186"/>
        <end position="210"/>
    </location>
</feature>
<evidence type="ECO:0000313" key="16">
    <source>
        <dbReference type="Proteomes" id="UP000186698"/>
    </source>
</evidence>
<keyword evidence="9" id="KW-0805">Transcription regulation</keyword>
<evidence type="ECO:0000256" key="9">
    <source>
        <dbReference type="ARBA" id="ARBA00023015"/>
    </source>
</evidence>
<evidence type="ECO:0000256" key="1">
    <source>
        <dbReference type="ARBA" id="ARBA00004123"/>
    </source>
</evidence>
<dbReference type="FunFam" id="3.30.160.60:FF:002187">
    <property type="entry name" value="RE1-silencing transcription factor"/>
    <property type="match status" value="1"/>
</dbReference>
<dbReference type="InterPro" id="IPR036236">
    <property type="entry name" value="Znf_C2H2_sf"/>
</dbReference>
<evidence type="ECO:0000313" key="18">
    <source>
        <dbReference type="RefSeq" id="XP_041416831.1"/>
    </source>
</evidence>
<evidence type="ECO:0000259" key="15">
    <source>
        <dbReference type="PROSITE" id="PS50157"/>
    </source>
</evidence>
<feature type="compositionally biased region" description="Basic and acidic residues" evidence="14">
    <location>
        <begin position="186"/>
        <end position="200"/>
    </location>
</feature>
<feature type="domain" description="C2H2-type" evidence="15">
    <location>
        <begin position="274"/>
        <end position="301"/>
    </location>
</feature>
<keyword evidence="16" id="KW-1185">Reference proteome</keyword>
<dbReference type="GO" id="GO:0045664">
    <property type="term" value="P:regulation of neuron differentiation"/>
    <property type="evidence" value="ECO:0007669"/>
    <property type="project" value="UniProtKB-ARBA"/>
</dbReference>
<dbReference type="InterPro" id="IPR013087">
    <property type="entry name" value="Znf_C2H2_type"/>
</dbReference>
<evidence type="ECO:0000256" key="13">
    <source>
        <dbReference type="PROSITE-ProRule" id="PRU00042"/>
    </source>
</evidence>
<feature type="compositionally biased region" description="Basic and acidic residues" evidence="14">
    <location>
        <begin position="595"/>
        <end position="605"/>
    </location>
</feature>
<dbReference type="GO" id="GO:0005634">
    <property type="term" value="C:nucleus"/>
    <property type="evidence" value="ECO:0000318"/>
    <property type="project" value="GO_Central"/>
</dbReference>
<dbReference type="Proteomes" id="UP000186698">
    <property type="component" value="Chromosome 1L"/>
</dbReference>
<evidence type="ECO:0000256" key="12">
    <source>
        <dbReference type="ARBA" id="ARBA00053980"/>
    </source>
</evidence>
<dbReference type="PROSITE" id="PS50157">
    <property type="entry name" value="ZINC_FINGER_C2H2_2"/>
    <property type="match status" value="6"/>
</dbReference>
<dbReference type="SMART" id="SM00355">
    <property type="entry name" value="ZnF_C2H2"/>
    <property type="match status" value="9"/>
</dbReference>
<dbReference type="RefSeq" id="XP_041416831.1">
    <property type="nucleotide sequence ID" value="XM_041560897.1"/>
</dbReference>
<sequence>MATQMVNQATGNSLFCTSTYSSISLDNDMYGLHDLSKADMAAPRLIMLANVALTGELNSGGCDYTLEGERQMAELTTVNDNSFSDSEGDRLEDSPTMDIQSRNFTMDIEPAECSKEGTSENDGTLLSNTLEEEVQKDKKAQAPSTTDDKIKCVKSKPFRCKPCQYKAESEEEFVHHIKIHSAKIYVDNDSKKNPQGKEADSSIPEESDISKGPIQCDRCGYNTNRFDHYLAHLKHHNKAGENERVYKCTICTYSTVSEYHWKKHLRNHYPRILYTCSQCSYFSDRKNNYIQHIRTHTGERPYQCIICLYSSSQKTHLTRHMRTHSGEKPFKCEQCSYVASNQHEVTRHARQVHNGPKPLTCPHCDYKTADRSNFKKHVELHVNPRQFLCPVCDYAASKKCNLQYHIKSRHSGCTNITMDVSKVKLRTKKGEVGDEDADTNKPMENGNIINRSVGKKLEETVKAEKRESCVKAKKRIVGMVDGQVAKKSRLSSTQKKIKASEVRPEKIVDKSRKSSFVKRKTDVLENPNDTQTSTLKKKKLKNSRIVNTSEIKYDITKKLTGSVNKKENSFVKNMHKKKTGAQSSNGKKNMPNKITEQKEKGKQLDSKTSVASDITEEQTIVGKVANENYSEQVAASEVASSNVNSDSTESCCLLNDVMQTDLSINTTLETEVSTDHDTKSEHVSKAVMALVMQRDTQMDLSMLVDLKANFSKQEKTQDNLLMDIETISSDLLLQREEPNQVLYQNGIPNKLLREKGGAIADLPVDGAKTTVNLQIGKANFCFQNDCCQPDNLLVDGCKPMELCEPSADLLMDHGHPSSDHLVGRGRPPYDHLINCGKSSCDPCVLTWDGEEPTCNKLVEVDEPTSNKLVYSNKSICIQLVGGAEPTKVQPARDEPTSVQPAAAGDEPTSVQPVVPGDEPTSVQPVVPGDEPTSVQLVVTRDKPTSIQTVTVRDEPSIIKTVVAGDEPSIVQTVEDEPSIAQTVEDEQSIVQTVAAKDEPSIAQTAAEDEPSIVQTVAAMDEPAIVQTVAAGDEPTSVQTVAARDEPTSVQPLSREDPKSVQPIGEDQPTSVQPPGGDEQTNLLINSKTAYLPVCTKEAIGLSVARQDETELLVRRENRSVLSTVWDEPTDLSFERNVQSMNIPIDLSTTNQNPICMSKGMGCPLHLPVEWSEPFNLSMDMDWHKPANLSLVEPSDLSVRKGDSADLSLNNKKKGDPADLSLNNKKPADLSVVWGEPVDLSLGRSEPADLSVGMNQPAELKMGIPDTIGLLVEGRQLSVLTMGRGVESFDLLMGRVDPIDLSVERCEPIDLSVEKGMPRNLEISEGKHFGKLDNCYNLNCAAVQIKDQAKCNIIPENTSQSNTKLSVEIAEPHNHLQSMCVPSELHGNLDTTVQQSKHNECNNGTKEVGTSQLPCAVSRSVSIDEDEGIHSHDGSDISDNVSEMSYDSGLNGVPSVQKTLSSEPKVVINSSETKESFVCIFCDRTFRKEEEYTKHLRRHLVNVYYLKKAAKDIDN</sequence>
<evidence type="ECO:0000256" key="3">
    <source>
        <dbReference type="ARBA" id="ARBA00022490"/>
    </source>
</evidence>
<keyword evidence="11" id="KW-0539">Nucleus</keyword>
<evidence type="ECO:0000256" key="14">
    <source>
        <dbReference type="SAM" id="MobiDB-lite"/>
    </source>
</evidence>
<dbReference type="PANTHER" id="PTHR24403">
    <property type="entry name" value="ZINC FINGER PROTEIN"/>
    <property type="match status" value="1"/>
</dbReference>
<keyword evidence="10" id="KW-0804">Transcription</keyword>
<dbReference type="GO" id="GO:0005737">
    <property type="term" value="C:cytoplasm"/>
    <property type="evidence" value="ECO:0007669"/>
    <property type="project" value="UniProtKB-SubCell"/>
</dbReference>
<feature type="domain" description="C2H2-type" evidence="15">
    <location>
        <begin position="302"/>
        <end position="329"/>
    </location>
</feature>
<dbReference type="SUPFAM" id="SSF57667">
    <property type="entry name" value="beta-beta-alpha zinc fingers"/>
    <property type="match status" value="4"/>
</dbReference>
<dbReference type="PANTHER" id="PTHR24403:SF102">
    <property type="entry name" value="RE1-SILENCING TRANSCRIPTION FACTOR"/>
    <property type="match status" value="1"/>
</dbReference>
<dbReference type="InterPro" id="IPR050688">
    <property type="entry name" value="Zinc_finger/UBP_domain"/>
</dbReference>
<feature type="domain" description="C2H2-type" evidence="15">
    <location>
        <begin position="359"/>
        <end position="386"/>
    </location>
</feature>
<feature type="region of interest" description="Disordered" evidence="14">
    <location>
        <begin position="487"/>
        <end position="537"/>
    </location>
</feature>
<evidence type="ECO:0000256" key="5">
    <source>
        <dbReference type="ARBA" id="ARBA00022723"/>
    </source>
</evidence>
<feature type="compositionally biased region" description="Basic and acidic residues" evidence="14">
    <location>
        <begin position="498"/>
        <end position="512"/>
    </location>
</feature>
<feature type="domain" description="C2H2-type" evidence="15">
    <location>
        <begin position="387"/>
        <end position="415"/>
    </location>
</feature>
<feature type="domain" description="C2H2-type" evidence="15">
    <location>
        <begin position="330"/>
        <end position="358"/>
    </location>
</feature>
<dbReference type="GeneID" id="734238"/>
<keyword evidence="4" id="KW-0678">Repressor</keyword>
<feature type="compositionally biased region" description="Polar residues" evidence="14">
    <location>
        <begin position="1067"/>
        <end position="1079"/>
    </location>
</feature>
<dbReference type="GO" id="GO:0045596">
    <property type="term" value="P:negative regulation of cell differentiation"/>
    <property type="evidence" value="ECO:0007669"/>
    <property type="project" value="UniProtKB-ARBA"/>
</dbReference>
<dbReference type="GO" id="GO:0008270">
    <property type="term" value="F:zinc ion binding"/>
    <property type="evidence" value="ECO:0007669"/>
    <property type="project" value="UniProtKB-KW"/>
</dbReference>
<comment type="function">
    <text evidence="12">Transcriptional repressor which binds neuron-restrictive silencer element (NRSE) and represses neuronal gene transcription in non-neuronal cells. Plays a role in the early development of the nervous system and is required for proper patterning of the neuroectoderm during gastrulation. This involves the correct speciation of the neuroepithelial domain and adequate development of the non-neural ectoderm.</text>
</comment>
<evidence type="ECO:0000256" key="7">
    <source>
        <dbReference type="ARBA" id="ARBA00022771"/>
    </source>
</evidence>
<dbReference type="FunFam" id="3.30.160.60:FF:000395">
    <property type="entry name" value="zinc finger protein 513"/>
    <property type="match status" value="1"/>
</dbReference>
<dbReference type="CTD" id="734238"/>
<feature type="region of interest" description="Disordered" evidence="14">
    <location>
        <begin position="885"/>
        <end position="914"/>
    </location>
</feature>
<gene>
    <name evidence="17 18" type="primary">rest.L</name>
</gene>
<evidence type="ECO:0000256" key="11">
    <source>
        <dbReference type="ARBA" id="ARBA00023242"/>
    </source>
</evidence>
<dbReference type="RefSeq" id="XP_041416828.1">
    <property type="nucleotide sequence ID" value="XM_041560894.1"/>
</dbReference>
<protein>
    <submittedName>
        <fullName evidence="17 18">RE1-silencing transcription factor A isoform X1</fullName>
    </submittedName>
</protein>
<accession>A0A8J1KHL0</accession>
<evidence type="ECO:0000256" key="4">
    <source>
        <dbReference type="ARBA" id="ARBA00022491"/>
    </source>
</evidence>
<dbReference type="KEGG" id="xla:734238"/>
<feature type="domain" description="C2H2-type" evidence="15">
    <location>
        <begin position="1476"/>
        <end position="1498"/>
    </location>
</feature>
<dbReference type="FunFam" id="3.30.160.60:FF:000662">
    <property type="entry name" value="RE1-silencing transcription factor A"/>
    <property type="match status" value="1"/>
</dbReference>
<feature type="region of interest" description="Disordered" evidence="14">
    <location>
        <begin position="1201"/>
        <end position="1221"/>
    </location>
</feature>
<reference evidence="17 18" key="1">
    <citation type="submission" date="2025-04" db="UniProtKB">
        <authorList>
            <consortium name="RefSeq"/>
        </authorList>
    </citation>
    <scope>IDENTIFICATION</scope>
    <source>
        <strain evidence="17 18">J_2021</strain>
        <tissue evidence="17 18">Erythrocytes</tissue>
    </source>
</reference>
<evidence type="ECO:0000256" key="10">
    <source>
        <dbReference type="ARBA" id="ARBA00023163"/>
    </source>
</evidence>
<evidence type="ECO:0000256" key="2">
    <source>
        <dbReference type="ARBA" id="ARBA00004496"/>
    </source>
</evidence>
<feature type="region of interest" description="Disordered" evidence="14">
    <location>
        <begin position="1031"/>
        <end position="1079"/>
    </location>
</feature>
<dbReference type="GO" id="GO:0045944">
    <property type="term" value="P:positive regulation of transcription by RNA polymerase II"/>
    <property type="evidence" value="ECO:0000318"/>
    <property type="project" value="GO_Central"/>
</dbReference>
<keyword evidence="3" id="KW-0963">Cytoplasm</keyword>
<keyword evidence="5" id="KW-0479">Metal-binding</keyword>
<dbReference type="PROSITE" id="PS00028">
    <property type="entry name" value="ZINC_FINGER_C2H2_1"/>
    <property type="match status" value="1"/>
</dbReference>
<feature type="region of interest" description="Disordered" evidence="14">
    <location>
        <begin position="566"/>
        <end position="612"/>
    </location>
</feature>
<keyword evidence="7 13" id="KW-0863">Zinc-finger</keyword>
<dbReference type="Gene3D" id="3.30.160.60">
    <property type="entry name" value="Classic Zinc Finger"/>
    <property type="match status" value="5"/>
</dbReference>
<evidence type="ECO:0000313" key="17">
    <source>
        <dbReference type="RefSeq" id="XP_041416828.1"/>
    </source>
</evidence>
<keyword evidence="6" id="KW-0677">Repeat</keyword>